<proteinExistence type="predicted"/>
<dbReference type="Gene3D" id="3.90.550.10">
    <property type="entry name" value="Spore Coat Polysaccharide Biosynthesis Protein SpsA, Chain A"/>
    <property type="match status" value="1"/>
</dbReference>
<dbReference type="RefSeq" id="WP_152271451.1">
    <property type="nucleotide sequence ID" value="NZ_VTFX01000001.1"/>
</dbReference>
<reference evidence="3 4" key="1">
    <citation type="submission" date="2019-08" db="EMBL/GenBank/DDBJ databases">
        <title>Arthrobacter sp. nov., isolated from plateau pika and Tibetan wild ass.</title>
        <authorList>
            <person name="Ge Y."/>
        </authorList>
    </citation>
    <scope>NUCLEOTIDE SEQUENCE [LARGE SCALE GENOMIC DNA]</scope>
    <source>
        <strain evidence="3 4">785</strain>
    </source>
</reference>
<accession>A0A5N6MVV6</accession>
<evidence type="ECO:0000259" key="2">
    <source>
        <dbReference type="Pfam" id="PF12804"/>
    </source>
</evidence>
<dbReference type="CDD" id="cd04182">
    <property type="entry name" value="GT_2_like_f"/>
    <property type="match status" value="1"/>
</dbReference>
<dbReference type="Proteomes" id="UP000326852">
    <property type="component" value="Unassembled WGS sequence"/>
</dbReference>
<dbReference type="AlphaFoldDB" id="A0A5N6MVV6"/>
<organism evidence="3 4">
    <name type="scientific">Arthrobacter yangruifuii</name>
    <dbReference type="NCBI Taxonomy" id="2606616"/>
    <lineage>
        <taxon>Bacteria</taxon>
        <taxon>Bacillati</taxon>
        <taxon>Actinomycetota</taxon>
        <taxon>Actinomycetes</taxon>
        <taxon>Micrococcales</taxon>
        <taxon>Micrococcaceae</taxon>
        <taxon>Arthrobacter</taxon>
    </lineage>
</organism>
<dbReference type="PANTHER" id="PTHR43777:SF1">
    <property type="entry name" value="MOLYBDENUM COFACTOR CYTIDYLYLTRANSFERASE"/>
    <property type="match status" value="1"/>
</dbReference>
<dbReference type="SUPFAM" id="SSF53448">
    <property type="entry name" value="Nucleotide-diphospho-sugar transferases"/>
    <property type="match status" value="1"/>
</dbReference>
<evidence type="ECO:0000313" key="4">
    <source>
        <dbReference type="Proteomes" id="UP000326852"/>
    </source>
</evidence>
<evidence type="ECO:0000313" key="3">
    <source>
        <dbReference type="EMBL" id="KAD4060248.1"/>
    </source>
</evidence>
<keyword evidence="3" id="KW-0808">Transferase</keyword>
<dbReference type="GO" id="GO:0016779">
    <property type="term" value="F:nucleotidyltransferase activity"/>
    <property type="evidence" value="ECO:0007669"/>
    <property type="project" value="UniProtKB-ARBA"/>
</dbReference>
<gene>
    <name evidence="3" type="ORF">GD627_04125</name>
</gene>
<dbReference type="InterPro" id="IPR025877">
    <property type="entry name" value="MobA-like_NTP_Trfase"/>
</dbReference>
<evidence type="ECO:0000256" key="1">
    <source>
        <dbReference type="SAM" id="MobiDB-lite"/>
    </source>
</evidence>
<name>A0A5N6MVV6_9MICC</name>
<sequence>MRATTTAVLLAGGAGVRLGRGPKALLPFRGRPLIEHQVRVLLAGGCGTVVVVLGAGSAEVRTAARLGNADVVVNPRWDLGMGSSYRCGVEAALGHDPGAVLVALVDQPGLNPAVVARVLAAGRPGRIAAAGYRGADGRLERGHPVWFDASLIPETLAPQTLALQTLALQTLIPETLAPQTLVPETVAPQAPETPPDVAGASAAGAARKNADSDSGARAFLAAHPYLVDVVDCSDLADGRDIDTEADLILLD</sequence>
<feature type="region of interest" description="Disordered" evidence="1">
    <location>
        <begin position="186"/>
        <end position="206"/>
    </location>
</feature>
<protein>
    <submittedName>
        <fullName evidence="3">NTP transferase domain-containing protein</fullName>
    </submittedName>
</protein>
<dbReference type="PANTHER" id="PTHR43777">
    <property type="entry name" value="MOLYBDENUM COFACTOR CYTIDYLYLTRANSFERASE"/>
    <property type="match status" value="1"/>
</dbReference>
<keyword evidence="4" id="KW-1185">Reference proteome</keyword>
<dbReference type="EMBL" id="VTFX01000001">
    <property type="protein sequence ID" value="KAD4060248.1"/>
    <property type="molecule type" value="Genomic_DNA"/>
</dbReference>
<feature type="domain" description="MobA-like NTP transferase" evidence="2">
    <location>
        <begin position="7"/>
        <end position="157"/>
    </location>
</feature>
<dbReference type="Pfam" id="PF12804">
    <property type="entry name" value="NTP_transf_3"/>
    <property type="match status" value="1"/>
</dbReference>
<dbReference type="InterPro" id="IPR029044">
    <property type="entry name" value="Nucleotide-diphossugar_trans"/>
</dbReference>
<comment type="caution">
    <text evidence="3">The sequence shown here is derived from an EMBL/GenBank/DDBJ whole genome shotgun (WGS) entry which is preliminary data.</text>
</comment>